<feature type="repeat" description="TPR" evidence="3">
    <location>
        <begin position="89"/>
        <end position="122"/>
    </location>
</feature>
<evidence type="ECO:0000256" key="2">
    <source>
        <dbReference type="ARBA" id="ARBA00022803"/>
    </source>
</evidence>
<dbReference type="Gene3D" id="1.25.40.10">
    <property type="entry name" value="Tetratricopeptide repeat domain"/>
    <property type="match status" value="1"/>
</dbReference>
<evidence type="ECO:0000313" key="5">
    <source>
        <dbReference type="EMBL" id="MEZ7195515.1"/>
    </source>
</evidence>
<keyword evidence="4" id="KW-1133">Transmembrane helix</keyword>
<evidence type="ECO:0000256" key="4">
    <source>
        <dbReference type="SAM" id="Phobius"/>
    </source>
</evidence>
<feature type="repeat" description="TPR" evidence="3">
    <location>
        <begin position="123"/>
        <end position="156"/>
    </location>
</feature>
<keyword evidence="4" id="KW-0472">Membrane</keyword>
<dbReference type="Pfam" id="PF14559">
    <property type="entry name" value="TPR_19"/>
    <property type="match status" value="1"/>
</dbReference>
<protein>
    <submittedName>
        <fullName evidence="5">Tetratricopeptide repeat protein</fullName>
    </submittedName>
</protein>
<feature type="transmembrane region" description="Helical" evidence="4">
    <location>
        <begin position="21"/>
        <end position="46"/>
    </location>
</feature>
<gene>
    <name evidence="5" type="ORF">AB6M95_02035</name>
</gene>
<name>A0ABV4JXU7_9BACT</name>
<keyword evidence="1" id="KW-0677">Repeat</keyword>
<evidence type="ECO:0000313" key="6">
    <source>
        <dbReference type="Proteomes" id="UP001568698"/>
    </source>
</evidence>
<organism evidence="5 6">
    <name type="scientific">Pseudodesulfovibrio karagichevae</name>
    <dbReference type="NCBI Taxonomy" id="3239305"/>
    <lineage>
        <taxon>Bacteria</taxon>
        <taxon>Pseudomonadati</taxon>
        <taxon>Thermodesulfobacteriota</taxon>
        <taxon>Desulfovibrionia</taxon>
        <taxon>Desulfovibrionales</taxon>
        <taxon>Desulfovibrionaceae</taxon>
    </lineage>
</organism>
<keyword evidence="4" id="KW-0812">Transmembrane</keyword>
<dbReference type="PANTHER" id="PTHR45586">
    <property type="entry name" value="TPR REPEAT-CONTAINING PROTEIN PA4667"/>
    <property type="match status" value="1"/>
</dbReference>
<sequence length="208" mass="22658">MGVHKREREADESKGQYVKKSSAIMLAVMGVLLGAFIGNAVTMLYVGQREQRVNVSAQATPTESPVPHSADPEALASMENAAAADPTNADLWIQLGNFCFDHNLPARAVNAYERALELKPNEVNVWSDLGVMYRRTKQFEKAVGAFGHAAALDKTHITSRFNMGIVYLHDLNDPASAAKAWKEVLAINPEAKSPTGQPVVDMVRELGK</sequence>
<evidence type="ECO:0000256" key="3">
    <source>
        <dbReference type="PROSITE-ProRule" id="PRU00339"/>
    </source>
</evidence>
<dbReference type="InterPro" id="IPR051012">
    <property type="entry name" value="CellSynth/LPSAsmb/PSIAsmb"/>
</dbReference>
<proteinExistence type="predicted"/>
<evidence type="ECO:0000256" key="1">
    <source>
        <dbReference type="ARBA" id="ARBA00022737"/>
    </source>
</evidence>
<dbReference type="SUPFAM" id="SSF48452">
    <property type="entry name" value="TPR-like"/>
    <property type="match status" value="1"/>
</dbReference>
<keyword evidence="2 3" id="KW-0802">TPR repeat</keyword>
<comment type="caution">
    <text evidence="5">The sequence shown here is derived from an EMBL/GenBank/DDBJ whole genome shotgun (WGS) entry which is preliminary data.</text>
</comment>
<keyword evidence="6" id="KW-1185">Reference proteome</keyword>
<accession>A0ABV4JXU7</accession>
<dbReference type="InterPro" id="IPR011990">
    <property type="entry name" value="TPR-like_helical_dom_sf"/>
</dbReference>
<dbReference type="EMBL" id="JBGLYH010000003">
    <property type="protein sequence ID" value="MEZ7195515.1"/>
    <property type="molecule type" value="Genomic_DNA"/>
</dbReference>
<reference evidence="5 6" key="1">
    <citation type="submission" date="2024-08" db="EMBL/GenBank/DDBJ databases">
        <title>Sulfate-reducing bacteria isolated from formation water of the oil field in Kazakhstan and description of Pseudodesulfovibrio sp.</title>
        <authorList>
            <person name="Bidzhieva S.K."/>
            <person name="Tourova T.P."/>
            <person name="Grouzdev D.S."/>
            <person name="Beletsky A.V."/>
            <person name="Sokolova D.S."/>
            <person name="Samigullina S.R."/>
            <person name="Poltaraus A.B."/>
            <person name="Avtukh A.N."/>
            <person name="Tereshina V.M."/>
            <person name="Zhaparov N.S."/>
            <person name="Mardanov A.V."/>
            <person name="Nazina T.N."/>
        </authorList>
    </citation>
    <scope>NUCLEOTIDE SEQUENCE [LARGE SCALE GENOMIC DNA]</scope>
    <source>
        <strain evidence="5 6">9FUS</strain>
    </source>
</reference>
<dbReference type="Proteomes" id="UP001568698">
    <property type="component" value="Unassembled WGS sequence"/>
</dbReference>
<dbReference type="SMART" id="SM00028">
    <property type="entry name" value="TPR"/>
    <property type="match status" value="3"/>
</dbReference>
<dbReference type="PROSITE" id="PS50005">
    <property type="entry name" value="TPR"/>
    <property type="match status" value="2"/>
</dbReference>
<dbReference type="RefSeq" id="WP_371385063.1">
    <property type="nucleotide sequence ID" value="NZ_JBGLYH010000003.1"/>
</dbReference>
<dbReference type="InterPro" id="IPR019734">
    <property type="entry name" value="TPR_rpt"/>
</dbReference>
<dbReference type="PANTHER" id="PTHR45586:SF1">
    <property type="entry name" value="LIPOPOLYSACCHARIDE ASSEMBLY PROTEIN B"/>
    <property type="match status" value="1"/>
</dbReference>